<keyword evidence="4 6" id="KW-1133">Transmembrane helix</keyword>
<dbReference type="PANTHER" id="PTHR12385:SF88">
    <property type="entry name" value="CHOLINE TRANSPORTER-LIKE PROTEIN CTL1"/>
    <property type="match status" value="1"/>
</dbReference>
<evidence type="ECO:0000256" key="1">
    <source>
        <dbReference type="ARBA" id="ARBA00004141"/>
    </source>
</evidence>
<comment type="function">
    <text evidence="6">Probably involved in transport through the plasma membrane.</text>
</comment>
<evidence type="ECO:0000313" key="9">
    <source>
        <dbReference type="Proteomes" id="UP000076744"/>
    </source>
</evidence>
<keyword evidence="5 6" id="KW-0472">Membrane</keyword>
<feature type="compositionally biased region" description="Acidic residues" evidence="7">
    <location>
        <begin position="222"/>
        <end position="233"/>
    </location>
</feature>
<evidence type="ECO:0000256" key="7">
    <source>
        <dbReference type="SAM" id="MobiDB-lite"/>
    </source>
</evidence>
<dbReference type="RefSeq" id="XP_018707122.1">
    <property type="nucleotide sequence ID" value="XM_018845399.1"/>
</dbReference>
<evidence type="ECO:0000313" key="8">
    <source>
        <dbReference type="EMBL" id="OAA71241.1"/>
    </source>
</evidence>
<evidence type="ECO:0000256" key="5">
    <source>
        <dbReference type="ARBA" id="ARBA00023136"/>
    </source>
</evidence>
<dbReference type="OrthoDB" id="420519at2759"/>
<feature type="region of interest" description="Disordered" evidence="7">
    <location>
        <begin position="132"/>
        <end position="184"/>
    </location>
</feature>
<organism evidence="8 9">
    <name type="scientific">Cordyceps fumosorosea (strain ARSEF 2679)</name>
    <name type="common">Isaria fumosorosea</name>
    <dbReference type="NCBI Taxonomy" id="1081104"/>
    <lineage>
        <taxon>Eukaryota</taxon>
        <taxon>Fungi</taxon>
        <taxon>Dikarya</taxon>
        <taxon>Ascomycota</taxon>
        <taxon>Pezizomycotina</taxon>
        <taxon>Sordariomycetes</taxon>
        <taxon>Hypocreomycetidae</taxon>
        <taxon>Hypocreales</taxon>
        <taxon>Cordycipitaceae</taxon>
        <taxon>Cordyceps</taxon>
    </lineage>
</organism>
<feature type="transmembrane region" description="Helical" evidence="6">
    <location>
        <begin position="346"/>
        <end position="367"/>
    </location>
</feature>
<protein>
    <recommendedName>
        <fullName evidence="6">Protein PNS1</fullName>
    </recommendedName>
</protein>
<dbReference type="EMBL" id="AZHB01000003">
    <property type="protein sequence ID" value="OAA71241.1"/>
    <property type="molecule type" value="Genomic_DNA"/>
</dbReference>
<dbReference type="PANTHER" id="PTHR12385">
    <property type="entry name" value="CHOLINE TRANSPORTER-LIKE (SLC FAMILY 44)"/>
    <property type="match status" value="1"/>
</dbReference>
<evidence type="ECO:0000256" key="4">
    <source>
        <dbReference type="ARBA" id="ARBA00022989"/>
    </source>
</evidence>
<feature type="region of interest" description="Disordered" evidence="7">
    <location>
        <begin position="17"/>
        <end position="72"/>
    </location>
</feature>
<keyword evidence="9" id="KW-1185">Reference proteome</keyword>
<dbReference type="GeneID" id="30018084"/>
<feature type="transmembrane region" description="Helical" evidence="6">
    <location>
        <begin position="667"/>
        <end position="687"/>
    </location>
</feature>
<dbReference type="GO" id="GO:0022857">
    <property type="term" value="F:transmembrane transporter activity"/>
    <property type="evidence" value="ECO:0007669"/>
    <property type="project" value="UniProtKB-UniRule"/>
</dbReference>
<dbReference type="Pfam" id="PF04515">
    <property type="entry name" value="Choline_transpo"/>
    <property type="match status" value="1"/>
</dbReference>
<name>A0A168CD44_CORFA</name>
<accession>A0A168CD44</accession>
<proteinExistence type="inferred from homology"/>
<sequence>MFSEYASRFLAQSQSRISNFAGQTDHDDANQHNASDWPSSRPGRHRTSAAGTRSFLSRGYGGGTGNPYQQNGTGSRFGNIAFAASRISAAHDAPLFHGTLDEFREEDDEAERDREAADLFALQRSRRVAAASKLAESTESEGHSRGSLDESAGLDDDDDPYRGRTAGRGGRGIKSSWNGTRSGFRHNVAHDTLHEEAEEVTADATSQGRGGKSAMVDVGLESQDDDDGDDEPPESLLGDTHTDSSPPPFQRFKQPSAEQTPFLRRSSTDRSELNSLQRDDPMQGQPMEVGTGFIDGETFRHDPFFAWIFLISFAAMLSTFVLVWLHTSPRSGPVGDTIYATLQRSFHMLAVDTIVAVFVSLVWLAALRSFARPLVSVILVAVPVIMFSFSLYAFISSFKGRTRGASVQDAVMRWLALIPGAACLLWLWVVGKSRRAIRQAVEILQFSSRILAQNPALLVMGFACLALIVVWTWAWLVMFTRVFMGGYFSKSLVRFVIQLSSWWLGAAFVFMYMWTMAVINAVHRATTAATVSQWYFHRNAAAGGAAAPSSRDVVLAALGHAVTTIFGSVCQSTLLSLLVRAPLLFLPRRIGAVVANVAAFWIPTPVVALTNPLTVTYAAIHSQGLATAARGLDQMELVTPAMPTTTLTPRALPRGGAGLLPYRLAKLLLVATRLLMATALGFGGWVVTAKQLRLTLPDGVGVRGSAYAYVVGLMAGFIGYSVMGAMEGVLSGIVDAVLVCYGSERRMEMGHGRFCLEAAYLFGERRAGGLGDDDRV</sequence>
<evidence type="ECO:0000256" key="3">
    <source>
        <dbReference type="ARBA" id="ARBA00022692"/>
    </source>
</evidence>
<evidence type="ECO:0000256" key="6">
    <source>
        <dbReference type="RuleBase" id="RU368066"/>
    </source>
</evidence>
<evidence type="ECO:0000256" key="2">
    <source>
        <dbReference type="ARBA" id="ARBA00007168"/>
    </source>
</evidence>
<feature type="region of interest" description="Disordered" evidence="7">
    <location>
        <begin position="219"/>
        <end position="291"/>
    </location>
</feature>
<feature type="transmembrane region" description="Helical" evidence="6">
    <location>
        <begin position="553"/>
        <end position="579"/>
    </location>
</feature>
<comment type="caution">
    <text evidence="8">The sequence shown here is derived from an EMBL/GenBank/DDBJ whole genome shotgun (WGS) entry which is preliminary data.</text>
</comment>
<dbReference type="GO" id="GO:0005886">
    <property type="term" value="C:plasma membrane"/>
    <property type="evidence" value="ECO:0007669"/>
    <property type="project" value="UniProtKB-SubCell"/>
</dbReference>
<feature type="transmembrane region" description="Helical" evidence="6">
    <location>
        <begin position="707"/>
        <end position="740"/>
    </location>
</feature>
<dbReference type="Proteomes" id="UP000076744">
    <property type="component" value="Unassembled WGS sequence"/>
</dbReference>
<feature type="transmembrane region" description="Helical" evidence="6">
    <location>
        <begin position="410"/>
        <end position="429"/>
    </location>
</feature>
<reference evidence="8 9" key="1">
    <citation type="journal article" date="2016" name="Genome Biol. Evol.">
        <title>Divergent and convergent evolution of fungal pathogenicity.</title>
        <authorList>
            <person name="Shang Y."/>
            <person name="Xiao G."/>
            <person name="Zheng P."/>
            <person name="Cen K."/>
            <person name="Zhan S."/>
            <person name="Wang C."/>
        </authorList>
    </citation>
    <scope>NUCLEOTIDE SEQUENCE [LARGE SCALE GENOMIC DNA]</scope>
    <source>
        <strain evidence="8 9">ARSEF 2679</strain>
    </source>
</reference>
<feature type="transmembrane region" description="Helical" evidence="6">
    <location>
        <begin position="456"/>
        <end position="480"/>
    </location>
</feature>
<dbReference type="InterPro" id="IPR007603">
    <property type="entry name" value="Choline_transptr-like"/>
</dbReference>
<feature type="transmembrane region" description="Helical" evidence="6">
    <location>
        <begin position="304"/>
        <end position="325"/>
    </location>
</feature>
<gene>
    <name evidence="8" type="ORF">ISF_01792</name>
</gene>
<feature type="compositionally biased region" description="Basic and acidic residues" evidence="7">
    <location>
        <begin position="266"/>
        <end position="281"/>
    </location>
</feature>
<keyword evidence="3 6" id="KW-0812">Transmembrane</keyword>
<dbReference type="STRING" id="1081104.A0A168CD44"/>
<comment type="similarity">
    <text evidence="2 6">Belongs to the CTL (choline transporter-like) family.</text>
</comment>
<feature type="transmembrane region" description="Helical" evidence="6">
    <location>
        <begin position="373"/>
        <end position="398"/>
    </location>
</feature>
<dbReference type="AlphaFoldDB" id="A0A168CD44"/>
<feature type="transmembrane region" description="Helical" evidence="6">
    <location>
        <begin position="492"/>
        <end position="514"/>
    </location>
</feature>
<comment type="subcellular location">
    <subcellularLocation>
        <location evidence="6">Cell membrane</location>
        <topology evidence="6">Multi-pass membrane protein</topology>
    </subcellularLocation>
    <subcellularLocation>
        <location evidence="1">Membrane</location>
        <topology evidence="1">Multi-pass membrane protein</topology>
    </subcellularLocation>
</comment>